<comment type="cofactor">
    <cofactor evidence="1">
        <name>Mg(2+)</name>
        <dbReference type="ChEBI" id="CHEBI:18420"/>
    </cofactor>
</comment>
<sequence>HHKEKPFFKDLKKFMQSSPVVVMALAGVNAVSAIRLIVGPTKGYEADAGSIRGDFSMSGQSNIVHASDSPENGEIEIKRFFKSEEIFDYEKEGIYYLYSEHLGG</sequence>
<dbReference type="PRINTS" id="PR01243">
    <property type="entry name" value="NUCDPKINASE"/>
</dbReference>
<dbReference type="InterPro" id="IPR034907">
    <property type="entry name" value="NDK-like_dom"/>
</dbReference>
<evidence type="ECO:0000256" key="10">
    <source>
        <dbReference type="SAM" id="Phobius"/>
    </source>
</evidence>
<dbReference type="AlphaFoldDB" id="A0A0G0K147"/>
<accession>A0A0G0K147</accession>
<comment type="caution">
    <text evidence="7">Lacks conserved residue(s) required for the propagation of feature annotation.</text>
</comment>
<dbReference type="Proteomes" id="UP000033876">
    <property type="component" value="Unassembled WGS sequence"/>
</dbReference>
<organism evidence="12 13">
    <name type="scientific">Candidatus Nomurabacteria bacterium GW2011_GWB1_37_5</name>
    <dbReference type="NCBI Taxonomy" id="1618742"/>
    <lineage>
        <taxon>Bacteria</taxon>
        <taxon>Candidatus Nomuraibacteriota</taxon>
    </lineage>
</organism>
<keyword evidence="3 9" id="KW-0808">Transferase</keyword>
<gene>
    <name evidence="12" type="ORF">US50_C0051G0009</name>
</gene>
<proteinExistence type="inferred from homology"/>
<keyword evidence="10" id="KW-1133">Transmembrane helix</keyword>
<dbReference type="EC" id="2.7.4.6" evidence="9"/>
<feature type="transmembrane region" description="Helical" evidence="10">
    <location>
        <begin position="20"/>
        <end position="38"/>
    </location>
</feature>
<dbReference type="PROSITE" id="PS51374">
    <property type="entry name" value="NDPK_LIKE"/>
    <property type="match status" value="1"/>
</dbReference>
<dbReference type="Gene3D" id="3.30.70.141">
    <property type="entry name" value="Nucleoside diphosphate kinase-like domain"/>
    <property type="match status" value="1"/>
</dbReference>
<dbReference type="PATRIC" id="fig|1618742.3.peg.746"/>
<dbReference type="EMBL" id="LBTF01000051">
    <property type="protein sequence ID" value="KKQ34371.1"/>
    <property type="molecule type" value="Genomic_DNA"/>
</dbReference>
<protein>
    <recommendedName>
        <fullName evidence="9">Nucleoside diphosphate kinase</fullName>
        <ecNumber evidence="9">2.7.4.6</ecNumber>
    </recommendedName>
</protein>
<evidence type="ECO:0000256" key="7">
    <source>
        <dbReference type="PROSITE-ProRule" id="PRU00706"/>
    </source>
</evidence>
<dbReference type="InterPro" id="IPR001564">
    <property type="entry name" value="Nucleoside_diP_kinase"/>
</dbReference>
<evidence type="ECO:0000256" key="1">
    <source>
        <dbReference type="ARBA" id="ARBA00001946"/>
    </source>
</evidence>
<evidence type="ECO:0000313" key="12">
    <source>
        <dbReference type="EMBL" id="KKQ34371.1"/>
    </source>
</evidence>
<evidence type="ECO:0000256" key="2">
    <source>
        <dbReference type="ARBA" id="ARBA00008142"/>
    </source>
</evidence>
<keyword evidence="10" id="KW-0812">Transmembrane</keyword>
<reference evidence="12 13" key="1">
    <citation type="journal article" date="2015" name="Nature">
        <title>rRNA introns, odd ribosomes, and small enigmatic genomes across a large radiation of phyla.</title>
        <authorList>
            <person name="Brown C.T."/>
            <person name="Hug L.A."/>
            <person name="Thomas B.C."/>
            <person name="Sharon I."/>
            <person name="Castelle C.J."/>
            <person name="Singh A."/>
            <person name="Wilkins M.J."/>
            <person name="Williams K.H."/>
            <person name="Banfield J.F."/>
        </authorList>
    </citation>
    <scope>NUCLEOTIDE SEQUENCE [LARGE SCALE GENOMIC DNA]</scope>
</reference>
<dbReference type="SUPFAM" id="SSF54919">
    <property type="entry name" value="Nucleoside diphosphate kinase, NDK"/>
    <property type="match status" value="1"/>
</dbReference>
<dbReference type="PROSITE" id="PS00469">
    <property type="entry name" value="NDPK"/>
    <property type="match status" value="1"/>
</dbReference>
<dbReference type="GO" id="GO:0006241">
    <property type="term" value="P:CTP biosynthetic process"/>
    <property type="evidence" value="ECO:0007669"/>
    <property type="project" value="InterPro"/>
</dbReference>
<comment type="caution">
    <text evidence="12">The sequence shown here is derived from an EMBL/GenBank/DDBJ whole genome shotgun (WGS) entry which is preliminary data.</text>
</comment>
<evidence type="ECO:0000256" key="9">
    <source>
        <dbReference type="RuleBase" id="RU004013"/>
    </source>
</evidence>
<comment type="catalytic activity">
    <reaction evidence="9">
        <text>a 2'-deoxyribonucleoside 5'-diphosphate + ATP = a 2'-deoxyribonucleoside 5'-triphosphate + ADP</text>
        <dbReference type="Rhea" id="RHEA:44640"/>
        <dbReference type="ChEBI" id="CHEBI:30616"/>
        <dbReference type="ChEBI" id="CHEBI:61560"/>
        <dbReference type="ChEBI" id="CHEBI:73316"/>
        <dbReference type="ChEBI" id="CHEBI:456216"/>
        <dbReference type="EC" id="2.7.4.6"/>
    </reaction>
</comment>
<dbReference type="InterPro" id="IPR036850">
    <property type="entry name" value="NDK-like_dom_sf"/>
</dbReference>
<dbReference type="SMART" id="SM00562">
    <property type="entry name" value="NDK"/>
    <property type="match status" value="1"/>
</dbReference>
<feature type="non-terminal residue" evidence="12">
    <location>
        <position position="1"/>
    </location>
</feature>
<dbReference type="GO" id="GO:0004550">
    <property type="term" value="F:nucleoside diphosphate kinase activity"/>
    <property type="evidence" value="ECO:0007669"/>
    <property type="project" value="UniProtKB-EC"/>
</dbReference>
<name>A0A0G0K147_9BACT</name>
<dbReference type="InterPro" id="IPR023005">
    <property type="entry name" value="Nucleoside_diP_kinase_AS"/>
</dbReference>
<evidence type="ECO:0000256" key="5">
    <source>
        <dbReference type="ARBA" id="ARBA00022777"/>
    </source>
</evidence>
<dbReference type="PANTHER" id="PTHR11349">
    <property type="entry name" value="NUCLEOSIDE DIPHOSPHATE KINASE"/>
    <property type="match status" value="1"/>
</dbReference>
<evidence type="ECO:0000256" key="4">
    <source>
        <dbReference type="ARBA" id="ARBA00022741"/>
    </source>
</evidence>
<keyword evidence="5 9" id="KW-0418">Kinase</keyword>
<evidence type="ECO:0000256" key="6">
    <source>
        <dbReference type="ARBA" id="ARBA00022840"/>
    </source>
</evidence>
<feature type="domain" description="Nucleoside diphosphate kinase-like" evidence="11">
    <location>
        <begin position="1"/>
        <end position="88"/>
    </location>
</feature>
<keyword evidence="10" id="KW-0472">Membrane</keyword>
<dbReference type="GO" id="GO:0005524">
    <property type="term" value="F:ATP binding"/>
    <property type="evidence" value="ECO:0007669"/>
    <property type="project" value="UniProtKB-KW"/>
</dbReference>
<comment type="similarity">
    <text evidence="2 7 8">Belongs to the NDK family.</text>
</comment>
<dbReference type="Pfam" id="PF00334">
    <property type="entry name" value="NDK"/>
    <property type="match status" value="1"/>
</dbReference>
<dbReference type="GO" id="GO:0006228">
    <property type="term" value="P:UTP biosynthetic process"/>
    <property type="evidence" value="ECO:0007669"/>
    <property type="project" value="InterPro"/>
</dbReference>
<keyword evidence="6 9" id="KW-0067">ATP-binding</keyword>
<evidence type="ECO:0000313" key="13">
    <source>
        <dbReference type="Proteomes" id="UP000033876"/>
    </source>
</evidence>
<dbReference type="GO" id="GO:0006183">
    <property type="term" value="P:GTP biosynthetic process"/>
    <property type="evidence" value="ECO:0007669"/>
    <property type="project" value="InterPro"/>
</dbReference>
<evidence type="ECO:0000259" key="11">
    <source>
        <dbReference type="SMART" id="SM00562"/>
    </source>
</evidence>
<evidence type="ECO:0000256" key="3">
    <source>
        <dbReference type="ARBA" id="ARBA00022679"/>
    </source>
</evidence>
<keyword evidence="4 9" id="KW-0547">Nucleotide-binding</keyword>
<evidence type="ECO:0000256" key="8">
    <source>
        <dbReference type="RuleBase" id="RU004011"/>
    </source>
</evidence>